<feature type="active site" description="Charge relay system" evidence="7">
    <location>
        <position position="144"/>
    </location>
</feature>
<keyword evidence="2 7" id="KW-0645">Protease</keyword>
<evidence type="ECO:0000313" key="10">
    <source>
        <dbReference type="EMBL" id="KAF4693884.1"/>
    </source>
</evidence>
<evidence type="ECO:0000256" key="4">
    <source>
        <dbReference type="ARBA" id="ARBA00022825"/>
    </source>
</evidence>
<dbReference type="AlphaFoldDB" id="A0A7J6PCH8"/>
<evidence type="ECO:0000256" key="3">
    <source>
        <dbReference type="ARBA" id="ARBA00022801"/>
    </source>
</evidence>
<dbReference type="PANTHER" id="PTHR43806">
    <property type="entry name" value="PEPTIDASE S8"/>
    <property type="match status" value="1"/>
</dbReference>
<reference evidence="10 11" key="1">
    <citation type="submission" date="2020-04" db="EMBL/GenBank/DDBJ databases">
        <title>Perkinsus olseni comparative genomics.</title>
        <authorList>
            <person name="Bogema D.R."/>
        </authorList>
    </citation>
    <scope>NUCLEOTIDE SEQUENCE [LARGE SCALE GENOMIC DNA]</scope>
    <source>
        <strain evidence="10">00978-12</strain>
    </source>
</reference>
<evidence type="ECO:0000313" key="11">
    <source>
        <dbReference type="Proteomes" id="UP000541610"/>
    </source>
</evidence>
<dbReference type="PROSITE" id="PS00137">
    <property type="entry name" value="SUBTILASE_HIS"/>
    <property type="match status" value="2"/>
</dbReference>
<dbReference type="InterPro" id="IPR023827">
    <property type="entry name" value="Peptidase_S8_Asp-AS"/>
</dbReference>
<dbReference type="GO" id="GO:0004252">
    <property type="term" value="F:serine-type endopeptidase activity"/>
    <property type="evidence" value="ECO:0007669"/>
    <property type="project" value="UniProtKB-UniRule"/>
</dbReference>
<dbReference type="GO" id="GO:0006508">
    <property type="term" value="P:proteolysis"/>
    <property type="evidence" value="ECO:0007669"/>
    <property type="project" value="UniProtKB-KW"/>
</dbReference>
<evidence type="ECO:0000256" key="7">
    <source>
        <dbReference type="PROSITE-ProRule" id="PRU01240"/>
    </source>
</evidence>
<evidence type="ECO:0000256" key="8">
    <source>
        <dbReference type="RuleBase" id="RU003355"/>
    </source>
</evidence>
<dbReference type="InterPro" id="IPR023828">
    <property type="entry name" value="Peptidase_S8_Ser-AS"/>
</dbReference>
<dbReference type="CDD" id="cd07473">
    <property type="entry name" value="Peptidases_S8_Subtilisin_like"/>
    <property type="match status" value="2"/>
</dbReference>
<dbReference type="Proteomes" id="UP000541610">
    <property type="component" value="Unassembled WGS sequence"/>
</dbReference>
<dbReference type="InterPro" id="IPR036852">
    <property type="entry name" value="Peptidase_S8/S53_dom_sf"/>
</dbReference>
<keyword evidence="3 7" id="KW-0378">Hydrolase</keyword>
<protein>
    <recommendedName>
        <fullName evidence="6">subtilisin</fullName>
        <ecNumber evidence="6">3.4.21.62</ecNumber>
    </recommendedName>
</protein>
<dbReference type="PROSITE" id="PS00136">
    <property type="entry name" value="SUBTILASE_ASP"/>
    <property type="match status" value="2"/>
</dbReference>
<comment type="similarity">
    <text evidence="1 7 8">Belongs to the peptidase S8 family.</text>
</comment>
<organism evidence="10 11">
    <name type="scientific">Perkinsus olseni</name>
    <name type="common">Perkinsus atlanticus</name>
    <dbReference type="NCBI Taxonomy" id="32597"/>
    <lineage>
        <taxon>Eukaryota</taxon>
        <taxon>Sar</taxon>
        <taxon>Alveolata</taxon>
        <taxon>Perkinsozoa</taxon>
        <taxon>Perkinsea</taxon>
        <taxon>Perkinsida</taxon>
        <taxon>Perkinsidae</taxon>
        <taxon>Perkinsus</taxon>
    </lineage>
</organism>
<dbReference type="SUPFAM" id="SSF52743">
    <property type="entry name" value="Subtilisin-like"/>
    <property type="match status" value="2"/>
</dbReference>
<dbReference type="Gene3D" id="3.40.50.200">
    <property type="entry name" value="Peptidase S8/S53 domain"/>
    <property type="match status" value="2"/>
</dbReference>
<feature type="active site" description="Charge relay system" evidence="7">
    <location>
        <position position="105"/>
    </location>
</feature>
<name>A0A7J6PCH8_PEROL</name>
<dbReference type="InterPro" id="IPR015500">
    <property type="entry name" value="Peptidase_S8_subtilisin-rel"/>
</dbReference>
<feature type="domain" description="Peptidase S8/S53" evidence="9">
    <location>
        <begin position="557"/>
        <end position="796"/>
    </location>
</feature>
<dbReference type="Pfam" id="PF00082">
    <property type="entry name" value="Peptidase_S8"/>
    <property type="match status" value="2"/>
</dbReference>
<feature type="domain" description="Peptidase S8/S53" evidence="9">
    <location>
        <begin position="97"/>
        <end position="337"/>
    </location>
</feature>
<feature type="active site" description="Charge relay system" evidence="7">
    <location>
        <position position="565"/>
    </location>
</feature>
<keyword evidence="4 7" id="KW-0720">Serine protease</keyword>
<gene>
    <name evidence="10" type="primary">SUB2_14</name>
    <name evidence="10" type="ORF">FOZ60_009628</name>
</gene>
<comment type="catalytic activity">
    <reaction evidence="5">
        <text>Hydrolysis of proteins with broad specificity for peptide bonds, and a preference for a large uncharged residue in P1. Hydrolyzes peptide amides.</text>
        <dbReference type="EC" id="3.4.21.62"/>
    </reaction>
</comment>
<dbReference type="InterPro" id="IPR050131">
    <property type="entry name" value="Peptidase_S8_subtilisin-like"/>
</dbReference>
<dbReference type="PRINTS" id="PR00723">
    <property type="entry name" value="SUBTILISIN"/>
</dbReference>
<evidence type="ECO:0000256" key="5">
    <source>
        <dbReference type="ARBA" id="ARBA00023529"/>
    </source>
</evidence>
<evidence type="ECO:0000256" key="6">
    <source>
        <dbReference type="ARBA" id="ARBA00023619"/>
    </source>
</evidence>
<dbReference type="PROSITE" id="PS00138">
    <property type="entry name" value="SUBTILASE_SER"/>
    <property type="match status" value="2"/>
</dbReference>
<comment type="caution">
    <text evidence="10">The sequence shown here is derived from an EMBL/GenBank/DDBJ whole genome shotgun (WGS) entry which is preliminary data.</text>
</comment>
<proteinExistence type="inferred from homology"/>
<evidence type="ECO:0000256" key="2">
    <source>
        <dbReference type="ARBA" id="ARBA00022670"/>
    </source>
</evidence>
<feature type="active site" description="Charge relay system" evidence="7">
    <location>
        <position position="306"/>
    </location>
</feature>
<dbReference type="PANTHER" id="PTHR43806:SF11">
    <property type="entry name" value="CEREVISIN-RELATED"/>
    <property type="match status" value="1"/>
</dbReference>
<dbReference type="OrthoDB" id="531541at2759"/>
<dbReference type="InterPro" id="IPR022398">
    <property type="entry name" value="Peptidase_S8_His-AS"/>
</dbReference>
<dbReference type="PROSITE" id="PS51892">
    <property type="entry name" value="SUBTILASE"/>
    <property type="match status" value="2"/>
</dbReference>
<evidence type="ECO:0000259" key="9">
    <source>
        <dbReference type="Pfam" id="PF00082"/>
    </source>
</evidence>
<dbReference type="InterPro" id="IPR034204">
    <property type="entry name" value="PfSUB1-like_cat_dom"/>
</dbReference>
<dbReference type="EMBL" id="JABANP010000039">
    <property type="protein sequence ID" value="KAF4693884.1"/>
    <property type="molecule type" value="Genomic_DNA"/>
</dbReference>
<evidence type="ECO:0000256" key="1">
    <source>
        <dbReference type="ARBA" id="ARBA00011073"/>
    </source>
</evidence>
<feature type="active site" description="Charge relay system" evidence="7">
    <location>
        <position position="765"/>
    </location>
</feature>
<dbReference type="EC" id="3.4.21.62" evidence="6"/>
<dbReference type="InterPro" id="IPR000209">
    <property type="entry name" value="Peptidase_S8/S53_dom"/>
</dbReference>
<sequence>MARRLFQGTVPLSVPFSVAEFCGFLEGLGEDYEVICEENGELRIVQSDRFEPDTFELPISRVSYLAKDAFVESQWNLDEISLGEAWEMVFQEDRPAREIVVAVVDTGVEYDHPDLIDGIFSDADCRHGHNFFDADLDPRDVNGHGTHCAGILGATTNNARGLAGIAPVKIMLLRAFDEMGKGDLLYSLQAVNYIVTRRVEVSSHSYTSDGTYRTLEAAMKRASDRGHLMFAAAGNDGRDITIAKTYPCAYSKTVEYLLCVGSTDMYARNRLARESNFGRFVDIAAPGVGIPSTYIGNLYSYMSGTSMATPHIAGIAALLSGLGLSPADIKEVLLASTDPVYYFGGNRVGNFGKVNAARAVELALTKPTFDSLPHAAITALVSVLLVASKADIADDRTVLSISRASSASPSASLQSASITSMVDVRSIPNMLADSLGTRRRLTSSETTVADCLSNELAVESMFTVGVQVIDTASVNCRATRQEVCQYLEDAAEALDVDVICEPNYVVKLEETVPATISGLRASITGLGVNDKFASRQWNLELIGMKEAWKAVESRPTREVVVAVVDSGVDYRHEDLNENIFADEECSHGYNFYDDNDDANDVNGHGTHCAGILGAEIDNGVGVAGIARVKIMSLRVFGPDGVGDVRLALRALNYALENGADLSSHSYGSSDASSTFRFAIARAAQQGHLVVAAAGNEGRDISVDKVYPCAFTEQVDMLCVASSGKTFDEQLASHSNYAPFVDIAAPGEEIPSTYPNDEYVYMTGTSMATPHVTGVAALLYALGLSGDDVRSSLLASVDVLSNRFGRDINYFGRLNAARAVEVALTKPTIAPRSVVRLAVTTAS</sequence>
<accession>A0A7J6PCH8</accession>
<feature type="active site" description="Charge relay system" evidence="7">
    <location>
        <position position="604"/>
    </location>
</feature>